<dbReference type="Gene3D" id="3.90.1410.10">
    <property type="entry name" value="set domain protein methyltransferase, domain 1"/>
    <property type="match status" value="1"/>
</dbReference>
<dbReference type="Pfam" id="PF08512">
    <property type="entry name" value="Rttp106-like_middle"/>
    <property type="match status" value="1"/>
</dbReference>
<dbReference type="InterPro" id="IPR011993">
    <property type="entry name" value="PH-like_dom_sf"/>
</dbReference>
<keyword evidence="8 10" id="KW-0234">DNA repair</keyword>
<dbReference type="InterPro" id="IPR056595">
    <property type="entry name" value="Fact-SPT16_PH"/>
</dbReference>
<gene>
    <name evidence="15" type="ORF">GPECTOR_7g1352</name>
</gene>
<dbReference type="Gene3D" id="3.40.350.10">
    <property type="entry name" value="Creatinase/prolidase N-terminal domain"/>
    <property type="match status" value="1"/>
</dbReference>
<organism evidence="15 16">
    <name type="scientific">Gonium pectorale</name>
    <name type="common">Green alga</name>
    <dbReference type="NCBI Taxonomy" id="33097"/>
    <lineage>
        <taxon>Eukaryota</taxon>
        <taxon>Viridiplantae</taxon>
        <taxon>Chlorophyta</taxon>
        <taxon>core chlorophytes</taxon>
        <taxon>Chlorophyceae</taxon>
        <taxon>CS clade</taxon>
        <taxon>Chlamydomonadales</taxon>
        <taxon>Volvocaceae</taxon>
        <taxon>Gonium</taxon>
    </lineage>
</organism>
<feature type="region of interest" description="Disordered" evidence="11">
    <location>
        <begin position="1407"/>
        <end position="1427"/>
    </location>
</feature>
<comment type="caution">
    <text evidence="15">The sequence shown here is derived from an EMBL/GenBank/DDBJ whole genome shotgun (WGS) entry which is preliminary data.</text>
</comment>
<proteinExistence type="inferred from homology"/>
<dbReference type="InterPro" id="IPR040258">
    <property type="entry name" value="Spt16"/>
</dbReference>
<feature type="compositionally biased region" description="Basic and acidic residues" evidence="11">
    <location>
        <begin position="1024"/>
        <end position="1043"/>
    </location>
</feature>
<comment type="similarity">
    <text evidence="1 10">Belongs to the peptidase M24 family. SPT16 subfamily.</text>
</comment>
<dbReference type="InterPro" id="IPR046341">
    <property type="entry name" value="SET_dom_sf"/>
</dbReference>
<dbReference type="EMBL" id="LSYV01000008">
    <property type="protein sequence ID" value="KXZ53453.1"/>
    <property type="molecule type" value="Genomic_DNA"/>
</dbReference>
<comment type="subunit">
    <text evidence="10">Component of the FACT complex.</text>
</comment>
<dbReference type="Gene3D" id="3.40.50.1820">
    <property type="entry name" value="alpha/beta hydrolase"/>
    <property type="match status" value="2"/>
</dbReference>
<keyword evidence="2 10" id="KW-0158">Chromosome</keyword>
<evidence type="ECO:0000256" key="4">
    <source>
        <dbReference type="ARBA" id="ARBA00022763"/>
    </source>
</evidence>
<evidence type="ECO:0000259" key="14">
    <source>
        <dbReference type="SMART" id="SM01287"/>
    </source>
</evidence>
<feature type="region of interest" description="Disordered" evidence="11">
    <location>
        <begin position="1785"/>
        <end position="1813"/>
    </location>
</feature>
<feature type="domain" description="Histone chaperone RTT106/FACT complex subunit SPT16-like middle" evidence="14">
    <location>
        <begin position="835"/>
        <end position="925"/>
    </location>
</feature>
<feature type="region of interest" description="Disordered" evidence="11">
    <location>
        <begin position="1136"/>
        <end position="1172"/>
    </location>
</feature>
<dbReference type="Pfam" id="PF00557">
    <property type="entry name" value="Peptidase_M24"/>
    <property type="match status" value="1"/>
</dbReference>
<dbReference type="Gene3D" id="2.30.29.30">
    <property type="entry name" value="Pleckstrin-homology domain (PH domain)/Phosphotyrosine-binding domain (PTB)"/>
    <property type="match status" value="1"/>
</dbReference>
<dbReference type="SMART" id="SM01286">
    <property type="entry name" value="SPT16"/>
    <property type="match status" value="1"/>
</dbReference>
<dbReference type="SUPFAM" id="SSF82199">
    <property type="entry name" value="SET domain"/>
    <property type="match status" value="1"/>
</dbReference>
<feature type="compositionally biased region" description="Low complexity" evidence="11">
    <location>
        <begin position="1702"/>
        <end position="1721"/>
    </location>
</feature>
<evidence type="ECO:0000256" key="11">
    <source>
        <dbReference type="SAM" id="MobiDB-lite"/>
    </source>
</evidence>
<comment type="subcellular location">
    <subcellularLocation>
        <location evidence="10">Nucleus</location>
    </subcellularLocation>
    <subcellularLocation>
        <location evidence="10">Chromosome</location>
    </subcellularLocation>
</comment>
<evidence type="ECO:0000256" key="8">
    <source>
        <dbReference type="ARBA" id="ARBA00023204"/>
    </source>
</evidence>
<keyword evidence="6" id="KW-0175">Coiled coil</keyword>
<comment type="function">
    <text evidence="10">Component of the FACT complex, a general chromatin factor that acts to reorganize nucleosomes. The FACT complex is involved in multiple processes that require DNA as a template such as mRNA elongation, DNA replication and DNA repair. During transcription elongation the FACT complex acts as a histone chaperone that both destabilizes and restores nucleosomal structure. It facilitates the passage of RNA polymerase II and transcription by promoting the dissociation of one histone H2A-H2B dimer from the nucleosome, then subsequently promotes the reestablishment of the nucleosome following the passage of RNA polymerase II.</text>
</comment>
<evidence type="ECO:0000259" key="13">
    <source>
        <dbReference type="SMART" id="SM01286"/>
    </source>
</evidence>
<evidence type="ECO:0000259" key="12">
    <source>
        <dbReference type="SMART" id="SM01285"/>
    </source>
</evidence>
<feature type="compositionally biased region" description="Low complexity" evidence="11">
    <location>
        <begin position="2552"/>
        <end position="2572"/>
    </location>
</feature>
<feature type="compositionally biased region" description="Acidic residues" evidence="11">
    <location>
        <begin position="977"/>
        <end position="1023"/>
    </location>
</feature>
<evidence type="ECO:0000313" key="16">
    <source>
        <dbReference type="Proteomes" id="UP000075714"/>
    </source>
</evidence>
<dbReference type="InterPro" id="IPR036005">
    <property type="entry name" value="Creatinase/aminopeptidase-like"/>
</dbReference>
<dbReference type="InterPro" id="IPR000994">
    <property type="entry name" value="Pept_M24"/>
</dbReference>
<evidence type="ECO:0000256" key="9">
    <source>
        <dbReference type="ARBA" id="ARBA00023242"/>
    </source>
</evidence>
<dbReference type="GO" id="GO:0006368">
    <property type="term" value="P:transcription elongation by RNA polymerase II"/>
    <property type="evidence" value="ECO:0007669"/>
    <property type="project" value="TreeGrafter"/>
</dbReference>
<dbReference type="InterPro" id="IPR013719">
    <property type="entry name" value="RTT106/SPT16-like_middle_dom"/>
</dbReference>
<dbReference type="CDD" id="cd10527">
    <property type="entry name" value="SET_LSMT"/>
    <property type="match status" value="1"/>
</dbReference>
<dbReference type="Pfam" id="PF24824">
    <property type="entry name" value="PH_SPT16"/>
    <property type="match status" value="1"/>
</dbReference>
<keyword evidence="7 10" id="KW-0804">Transcription</keyword>
<feature type="region of interest" description="Disordered" evidence="11">
    <location>
        <begin position="1318"/>
        <end position="1384"/>
    </location>
</feature>
<sequence length="2572" mass="272387">MADVSIDVPQCCRRLKKLYECWTSQQGNIWSGANVLALAVGAASEDLRYLKSSSLHMWLFGYELPETVMLFTRDRFMVLTSQKKATILQSVVEACGKGEAGDIRMEVLVKPKADDGGALCSQLLDAARAAESSPVVGHLPKDKHTGKLVEVWAAALGGSGLTQVDINGGVADLLACKDANEVLNVKKAALLAAKAMQNWVVPKVEDVVDSGKKMKHSKLSEMCEEAITDPTKVQVKLKSENCDIAYPPSFQSGGTYDLRVSAPSNDSPLHDDGVIVVSLGTRYSSYCANISRSFIINPSKDQTAQYNALLAAQEAAIAALRPGAPLTAAGDAVVKTLKSQGQDALIPLLARNVGFGMGLEFREGTHVLPLPGSGKAAAAGEDGAPRVRAGMVFNVCLGVSGLSNPDAADPKARNYALQIADTVIVVEGEKPNEVATASAPKNYDKVTYTIQEDEEGGGADGRLEDVTNGAGPSRGAAGAAMAAMGLKKTLRSDDPTFKSAEQLRKEKQEELLKKKNEETLARLTAQAGGAGGANGAGGTVGRKVSETHAYRSVTEMPLARDLRVQVDSKAEAVLLPIYGVLVPFHITTIRNVTTTNDAGGDAALVRVTFNLGPSYEPNQRYPNAIFLKELSFRSSDVKHANKVALDIKLLRSSIAQRDKERAERATLVAQEKLIRGKKIYKLPDLWMRPAFPGKGRKVPGSLEAHANGFRYQTPKGEILDVMYRNIKHALFQPAENEMITILHMHLHNPIMVGNKKTKDVQFYTEVMDVVQTLDGGGRRNMYDPDELEDEQRERERRNKINGEFQQFVKRVQEMWGKDCPDLSLEWDIPFRELGFSGVPHRSTVFMMPSVNCLVELTEMPFSVITLADIEIVNLERVGFNLKNFDMAIVFKDFTRDVLRIDAIPSKSLEGIKGWLTDMGIKYYESKLNLQWKPILKNILADPVGFVEQGGWDFLDMEKSDDEEEEAEASEEYAPSGDGDEEDDDDSESDDDSDDASLEEEEDDDEEYGDEDESEGKDWDELEEEARNADKQRNYDDESDDERRGKKRKAVGPSGGGGGGAAVKRRRCGFSGFSGEWSSFHFRCMGILDELAKRRHGLIEDAKMAAQLAVSRAFEIARTSIRAVLFLPSRDASAAQQAGLRHRALAPEGPQEADASDDGSSAGQPQSGEAPSDALSVIRAAGYPHELHTVTTADGYVLRMERIPRPGARDVVFFMHGVLDTSMAWVSGGVTGSQAFAAWEAGFDVWLGNSRGNAPRQHQDPACRGRRYWQYNINHMGMYDISGQLDHIHNIKCAELGAGSVVLDLDHLGPLAGSYLGRSSERAPAAGPASTLPGRAVSTLAAPDLATRAPGPRAVPRMRTSNSDGNLHRLGSTGSATSFGSGTSTIGQESAAAATALPGLVTAGLVNAPRNSSSTAGSGQQPGQPSYAPTLFATEASRSQDPGAADLSGGVGTLGIGDGLANGAASVESAAADAQGEAEYLSASSRNSRLGSAADSLSSALSGVLPSSGSSTPGSAQPGSALCAVGASAAASRPNTASVCQSSQLVGHAASAPICILAPAVRSNAVTLTVASPPASSAFISSAARFGSHAAAAGGPAGATTTFTLEAKTRADFGRSGDGLPSMLATAAPMHSPGGDGPSAASADHGRTAAAGGVVGGAAASMLEAMGLVLAPAADAVTAAVASAGAAIATAAVSASHLLQPSPHRGAAAAAPGAPAAGPHGALSPFAGAPAQDACAGPSSLEPSPSGPFRRVFSTDHLTTSASRLAAAKPLHSTAGAPVRLESLASAGSEGNGETPRGSEGSAGAGGASSASPPPAPYKLRCVAHSLGGMSMLIHLINRLREGRPHHIKRLLLLTPAGFQKHHPKAAWPVIWFMPTIARIARALFGSGFCMPLYIPTPLARGFTFKLLLSASRIPGLGELLRLGIKAMLDGDISQWDRALQMPHYSAEDMPAISLDQVLHLVQLVHSDAFRLYDYGSPAANIAHYGAATPPDVSSEYWRLDLPVHLVAGSRDGIIPPPNIRRHYEAMRAQGVAVSYREYDFGHLDFTFGVKEELRMYLTKVLRLVSSGLFAWQQGLALSRRPDTILSCATASPAAVEPNAERGLVSWVQQNGGRVEGATLANLAGRDGGSGWGLKAMQDAEVGHRFVVLPAKCHLTYSGHDDPKLLALIDKIPTELWGAKLALQLVAQRLRGSDSSFADYISELPKGIPGIPMFFNKRAIDMIDYPPVTQQVTKRCKWLFEFSKVLSALPGTDQDPFGGVTVDMNALGWAMACVSSRAFRTRGPSLPAAMLPLIDMANHTFTPNTEVLPIEGGAVALSAKKKVAAGEPLLLSYGKLSNDFLFMDYGFIVPDNPHDTVQLRFDVNLLQAGAMVGNVTDAVGEPLELSPAAWQQQQLAALGLWGPGANTELLLGGGPDPVDARLLAAARVLVARQEGEVAGRGPERLRAIDKPLSRDNELAALRVVMGVVAVALSNFRTTLDADLALLEGRQPPVAAGEGGASAPLEHLGSEDEVLAVRFRVEKKKILSRTLQRLAELAKAAAANSELRQTAGQAVAKKGTKPAAATAKGFGKKQ</sequence>
<dbReference type="InterPro" id="IPR048969">
    <property type="entry name" value="FACT_SPT16_C"/>
</dbReference>
<keyword evidence="3 10" id="KW-0235">DNA replication</keyword>
<evidence type="ECO:0000256" key="7">
    <source>
        <dbReference type="ARBA" id="ARBA00023163"/>
    </source>
</evidence>
<feature type="domain" description="FACT complex subunit SPT16 middle" evidence="13">
    <location>
        <begin position="564"/>
        <end position="711"/>
    </location>
</feature>
<dbReference type="FunFam" id="2.30.29.30:FF:000017">
    <property type="entry name" value="FACT complex subunit SPT16"/>
    <property type="match status" value="1"/>
</dbReference>
<feature type="compositionally biased region" description="Acidic residues" evidence="11">
    <location>
        <begin position="958"/>
        <end position="970"/>
    </location>
</feature>
<feature type="region of interest" description="Disordered" evidence="11">
    <location>
        <begin position="958"/>
        <end position="1063"/>
    </location>
</feature>
<dbReference type="PANTHER" id="PTHR13980:SF15">
    <property type="entry name" value="FACT COMPLEX SUBUNIT SPT16"/>
    <property type="match status" value="1"/>
</dbReference>
<keyword evidence="5 10" id="KW-0805">Transcription regulation</keyword>
<dbReference type="Pfam" id="PF09273">
    <property type="entry name" value="Rubis-subs-bind"/>
    <property type="match status" value="1"/>
</dbReference>
<dbReference type="SMART" id="SM01287">
    <property type="entry name" value="Rtt106"/>
    <property type="match status" value="1"/>
</dbReference>
<evidence type="ECO:0000256" key="1">
    <source>
        <dbReference type="ARBA" id="ARBA00010779"/>
    </source>
</evidence>
<dbReference type="Pfam" id="PF08644">
    <property type="entry name" value="SPT16"/>
    <property type="match status" value="1"/>
</dbReference>
<feature type="compositionally biased region" description="Low complexity" evidence="11">
    <location>
        <begin position="1370"/>
        <end position="1384"/>
    </location>
</feature>
<dbReference type="GO" id="GO:0031491">
    <property type="term" value="F:nucleosome binding"/>
    <property type="evidence" value="ECO:0007669"/>
    <property type="project" value="TreeGrafter"/>
</dbReference>
<dbReference type="GO" id="GO:0006629">
    <property type="term" value="P:lipid metabolic process"/>
    <property type="evidence" value="ECO:0007669"/>
    <property type="project" value="InterPro"/>
</dbReference>
<dbReference type="Gene3D" id="2.30.29.210">
    <property type="entry name" value="FACT complex subunit Spt16p/Cdc68p"/>
    <property type="match status" value="1"/>
</dbReference>
<reference evidence="16" key="1">
    <citation type="journal article" date="2016" name="Nat. Commun.">
        <title>The Gonium pectorale genome demonstrates co-option of cell cycle regulation during the evolution of multicellularity.</title>
        <authorList>
            <person name="Hanschen E.R."/>
            <person name="Marriage T.N."/>
            <person name="Ferris P.J."/>
            <person name="Hamaji T."/>
            <person name="Toyoda A."/>
            <person name="Fujiyama A."/>
            <person name="Neme R."/>
            <person name="Noguchi H."/>
            <person name="Minakuchi Y."/>
            <person name="Suzuki M."/>
            <person name="Kawai-Toyooka H."/>
            <person name="Smith D.R."/>
            <person name="Sparks H."/>
            <person name="Anderson J."/>
            <person name="Bakaric R."/>
            <person name="Luria V."/>
            <person name="Karger A."/>
            <person name="Kirschner M.W."/>
            <person name="Durand P.M."/>
            <person name="Michod R.E."/>
            <person name="Nozaki H."/>
            <person name="Olson B.J."/>
        </authorList>
    </citation>
    <scope>NUCLEOTIDE SEQUENCE [LARGE SCALE GENOMIC DNA]</scope>
    <source>
        <strain evidence="16">NIES-2863</strain>
    </source>
</reference>
<dbReference type="GO" id="GO:0006281">
    <property type="term" value="P:DNA repair"/>
    <property type="evidence" value="ECO:0007669"/>
    <property type="project" value="UniProtKB-UniRule"/>
</dbReference>
<dbReference type="SUPFAM" id="SSF53474">
    <property type="entry name" value="alpha/beta-Hydrolases"/>
    <property type="match status" value="2"/>
</dbReference>
<dbReference type="InterPro" id="IPR006693">
    <property type="entry name" value="AB_hydrolase_lipase"/>
</dbReference>
<feature type="compositionally biased region" description="Polar residues" evidence="11">
    <location>
        <begin position="1157"/>
        <end position="1168"/>
    </location>
</feature>
<dbReference type="Pfam" id="PF14826">
    <property type="entry name" value="FACT-Spt16_Nlob"/>
    <property type="match status" value="1"/>
</dbReference>
<dbReference type="OrthoDB" id="10251642at2759"/>
<dbReference type="InterPro" id="IPR015353">
    <property type="entry name" value="Rubisco_LSMT_subst-bd"/>
</dbReference>
<dbReference type="Gene3D" id="3.90.230.10">
    <property type="entry name" value="Creatinase/methionine aminopeptidase superfamily"/>
    <property type="match status" value="1"/>
</dbReference>
<evidence type="ECO:0000256" key="3">
    <source>
        <dbReference type="ARBA" id="ARBA00022705"/>
    </source>
</evidence>
<dbReference type="InterPro" id="IPR029058">
    <property type="entry name" value="AB_hydrolase_fold"/>
</dbReference>
<dbReference type="PANTHER" id="PTHR13980">
    <property type="entry name" value="CDC68 RELATED"/>
    <property type="match status" value="1"/>
</dbReference>
<keyword evidence="9 10" id="KW-0539">Nucleus</keyword>
<feature type="region of interest" description="Disordered" evidence="11">
    <location>
        <begin position="1702"/>
        <end position="1751"/>
    </location>
</feature>
<dbReference type="InterPro" id="IPR036464">
    <property type="entry name" value="Rubisco_LSMT_subst-bd_sf"/>
</dbReference>
<dbReference type="FunFam" id="2.30.29.150:FF:000004">
    <property type="entry name" value="FACT complex subunit SPT16"/>
    <property type="match status" value="1"/>
</dbReference>
<feature type="compositionally biased region" description="Low complexity" evidence="11">
    <location>
        <begin position="1736"/>
        <end position="1747"/>
    </location>
</feature>
<evidence type="ECO:0000256" key="10">
    <source>
        <dbReference type="RuleBase" id="RU367052"/>
    </source>
</evidence>
<protein>
    <recommendedName>
        <fullName evidence="10">FACT complex subunit</fullName>
    </recommendedName>
</protein>
<evidence type="ECO:0000256" key="2">
    <source>
        <dbReference type="ARBA" id="ARBA00022454"/>
    </source>
</evidence>
<dbReference type="GO" id="GO:0006260">
    <property type="term" value="P:DNA replication"/>
    <property type="evidence" value="ECO:0007669"/>
    <property type="project" value="UniProtKB-KW"/>
</dbReference>
<evidence type="ECO:0000256" key="6">
    <source>
        <dbReference type="ARBA" id="ARBA00023054"/>
    </source>
</evidence>
<keyword evidence="4 10" id="KW-0227">DNA damage</keyword>
<evidence type="ECO:0000256" key="5">
    <source>
        <dbReference type="ARBA" id="ARBA00023015"/>
    </source>
</evidence>
<feature type="region of interest" description="Disordered" evidence="11">
    <location>
        <begin position="2546"/>
        <end position="2572"/>
    </location>
</feature>
<feature type="domain" description="FACT complex subunit SPT16 N-terminal lobe" evidence="12">
    <location>
        <begin position="6"/>
        <end position="170"/>
    </location>
</feature>
<accession>A0A150GUM5</accession>
<dbReference type="Pfam" id="PF04083">
    <property type="entry name" value="Abhydro_lipase"/>
    <property type="match status" value="1"/>
</dbReference>
<dbReference type="SMART" id="SM01285">
    <property type="entry name" value="FACT-Spt16_Nlob"/>
    <property type="match status" value="1"/>
</dbReference>
<dbReference type="SUPFAM" id="SSF55920">
    <property type="entry name" value="Creatinase/aminopeptidase"/>
    <property type="match status" value="1"/>
</dbReference>
<name>A0A150GUM5_GONPE</name>
<dbReference type="FunFam" id="3.90.230.10:FF:000005">
    <property type="entry name" value="FACT complex subunit spt16"/>
    <property type="match status" value="1"/>
</dbReference>
<dbReference type="FunFam" id="3.40.350.10:FF:000006">
    <property type="entry name" value="FACT complex subunit SPT16"/>
    <property type="match status" value="1"/>
</dbReference>
<dbReference type="Proteomes" id="UP000075714">
    <property type="component" value="Unassembled WGS sequence"/>
</dbReference>
<dbReference type="InterPro" id="IPR029148">
    <property type="entry name" value="FACT-SPT16_Nlobe"/>
</dbReference>
<dbReference type="InterPro" id="IPR029149">
    <property type="entry name" value="Creatin/AminoP/Spt16_N"/>
</dbReference>
<dbReference type="Gene3D" id="2.30.29.150">
    <property type="match status" value="1"/>
</dbReference>
<evidence type="ECO:0000313" key="15">
    <source>
        <dbReference type="EMBL" id="KXZ53453.1"/>
    </source>
</evidence>
<dbReference type="STRING" id="33097.A0A150GUM5"/>
<dbReference type="Pfam" id="PF21091">
    <property type="entry name" value="SPT16_C"/>
    <property type="match status" value="1"/>
</dbReference>
<dbReference type="Gene3D" id="3.90.1420.10">
    <property type="entry name" value="Rubisco LSMT, substrate-binding domain"/>
    <property type="match status" value="1"/>
</dbReference>
<dbReference type="SUPFAM" id="SSF81822">
    <property type="entry name" value="RuBisCo LSMT C-terminal, substrate-binding domain"/>
    <property type="match status" value="1"/>
</dbReference>
<keyword evidence="16" id="KW-1185">Reference proteome</keyword>
<feature type="compositionally biased region" description="Polar residues" evidence="11">
    <location>
        <begin position="1408"/>
        <end position="1423"/>
    </location>
</feature>
<dbReference type="GO" id="GO:0035101">
    <property type="term" value="C:FACT complex"/>
    <property type="evidence" value="ECO:0007669"/>
    <property type="project" value="UniProtKB-UniRule"/>
</dbReference>
<dbReference type="InterPro" id="IPR013953">
    <property type="entry name" value="FACT_SPT16_M"/>
</dbReference>